<dbReference type="Gene3D" id="3.40.50.300">
    <property type="entry name" value="P-loop containing nucleotide triphosphate hydrolases"/>
    <property type="match status" value="2"/>
</dbReference>
<dbReference type="InterPro" id="IPR027417">
    <property type="entry name" value="P-loop_NTPase"/>
</dbReference>
<dbReference type="Pfam" id="PF00271">
    <property type="entry name" value="Helicase_C"/>
    <property type="match status" value="1"/>
</dbReference>
<feature type="domain" description="Helicase ATP-binding" evidence="1">
    <location>
        <begin position="1"/>
        <end position="111"/>
    </location>
</feature>
<dbReference type="InterPro" id="IPR006935">
    <property type="entry name" value="Helicase/UvrB_N"/>
</dbReference>
<dbReference type="SUPFAM" id="SSF52540">
    <property type="entry name" value="P-loop containing nucleoside triphosphate hydrolases"/>
    <property type="match status" value="1"/>
</dbReference>
<dbReference type="PANTHER" id="PTHR47396">
    <property type="entry name" value="TYPE I RESTRICTION ENZYME ECOKI R PROTEIN"/>
    <property type="match status" value="1"/>
</dbReference>
<proteinExistence type="predicted"/>
<dbReference type="EMBL" id="BARS01010594">
    <property type="protein sequence ID" value="GAF95309.1"/>
    <property type="molecule type" value="Genomic_DNA"/>
</dbReference>
<accession>X0TPX6</accession>
<feature type="non-terminal residue" evidence="2">
    <location>
        <position position="302"/>
    </location>
</feature>
<dbReference type="GO" id="GO:0016787">
    <property type="term" value="F:hydrolase activity"/>
    <property type="evidence" value="ECO:0007669"/>
    <property type="project" value="InterPro"/>
</dbReference>
<dbReference type="GO" id="GO:0003677">
    <property type="term" value="F:DNA binding"/>
    <property type="evidence" value="ECO:0007669"/>
    <property type="project" value="InterPro"/>
</dbReference>
<dbReference type="InterPro" id="IPR001650">
    <property type="entry name" value="Helicase_C-like"/>
</dbReference>
<comment type="caution">
    <text evidence="2">The sequence shown here is derived from an EMBL/GenBank/DDBJ whole genome shotgun (WGS) entry which is preliminary data.</text>
</comment>
<dbReference type="CDD" id="cd18785">
    <property type="entry name" value="SF2_C"/>
    <property type="match status" value="1"/>
</dbReference>
<sequence length="302" mass="34229">QLFEQAQERIKQYLPSLKGDDVGVIGSGKWKPGRVITISLIPTLVRRPVELHKIRNDYGLVVLDEAHHCPASTFLQVICALNPYYLYGLTATPYRRDRLDPLMFQTLGPEIVRIKPDEVEKYGGIMMPTVLYRTVHSKPVHHNKIQTILKENIVENDKRNNLIVGDVLREAVGGNYCIVLTDRKVHAERLFELISIGWEGTGIATGNYSKKYVSEQASRLNNKDITVLVCTFALLGEGFDVPFLNRAFMTMPFRAEGKVEQLIGRIQRPADGKKDAIVYDYVDADIGVLVNQFYHKGKNDCR</sequence>
<dbReference type="GO" id="GO:0005829">
    <property type="term" value="C:cytosol"/>
    <property type="evidence" value="ECO:0007669"/>
    <property type="project" value="TreeGrafter"/>
</dbReference>
<evidence type="ECO:0000259" key="1">
    <source>
        <dbReference type="PROSITE" id="PS51192"/>
    </source>
</evidence>
<evidence type="ECO:0000313" key="2">
    <source>
        <dbReference type="EMBL" id="GAF95309.1"/>
    </source>
</evidence>
<dbReference type="Pfam" id="PF04851">
    <property type="entry name" value="ResIII"/>
    <property type="match status" value="1"/>
</dbReference>
<reference evidence="2" key="1">
    <citation type="journal article" date="2014" name="Front. Microbiol.">
        <title>High frequency of phylogenetically diverse reductive dehalogenase-homologous genes in deep subseafloor sedimentary metagenomes.</title>
        <authorList>
            <person name="Kawai M."/>
            <person name="Futagami T."/>
            <person name="Toyoda A."/>
            <person name="Takaki Y."/>
            <person name="Nishi S."/>
            <person name="Hori S."/>
            <person name="Arai W."/>
            <person name="Tsubouchi T."/>
            <person name="Morono Y."/>
            <person name="Uchiyama I."/>
            <person name="Ito T."/>
            <person name="Fujiyama A."/>
            <person name="Inagaki F."/>
            <person name="Takami H."/>
        </authorList>
    </citation>
    <scope>NUCLEOTIDE SEQUENCE</scope>
    <source>
        <strain evidence="2">Expedition CK06-06</strain>
    </source>
</reference>
<dbReference type="InterPro" id="IPR050742">
    <property type="entry name" value="Helicase_Restrict-Modif_Enz"/>
</dbReference>
<dbReference type="InterPro" id="IPR014001">
    <property type="entry name" value="Helicase_ATP-bd"/>
</dbReference>
<protein>
    <recommendedName>
        <fullName evidence="1">Helicase ATP-binding domain-containing protein</fullName>
    </recommendedName>
</protein>
<dbReference type="GO" id="GO:0005524">
    <property type="term" value="F:ATP binding"/>
    <property type="evidence" value="ECO:0007669"/>
    <property type="project" value="InterPro"/>
</dbReference>
<dbReference type="AlphaFoldDB" id="X0TPX6"/>
<name>X0TPX6_9ZZZZ</name>
<dbReference type="PANTHER" id="PTHR47396:SF1">
    <property type="entry name" value="ATP-DEPENDENT HELICASE IRC3-RELATED"/>
    <property type="match status" value="1"/>
</dbReference>
<gene>
    <name evidence="2" type="ORF">S01H1_19584</name>
</gene>
<organism evidence="2">
    <name type="scientific">marine sediment metagenome</name>
    <dbReference type="NCBI Taxonomy" id="412755"/>
    <lineage>
        <taxon>unclassified sequences</taxon>
        <taxon>metagenomes</taxon>
        <taxon>ecological metagenomes</taxon>
    </lineage>
</organism>
<feature type="non-terminal residue" evidence="2">
    <location>
        <position position="1"/>
    </location>
</feature>
<dbReference type="PROSITE" id="PS51192">
    <property type="entry name" value="HELICASE_ATP_BIND_1"/>
    <property type="match status" value="1"/>
</dbReference>